<dbReference type="InterPro" id="IPR038765">
    <property type="entry name" value="Papain-like_cys_pep_sf"/>
</dbReference>
<proteinExistence type="predicted"/>
<dbReference type="Pfam" id="PF12969">
    <property type="entry name" value="DUF3857"/>
    <property type="match status" value="1"/>
</dbReference>
<keyword evidence="5" id="KW-1185">Reference proteome</keyword>
<dbReference type="Gene3D" id="2.60.40.3140">
    <property type="match status" value="1"/>
</dbReference>
<reference evidence="4 5" key="1">
    <citation type="submission" date="2019-03" db="EMBL/GenBank/DDBJ databases">
        <title>Genomic Encyclopedia of Archaeal and Bacterial Type Strains, Phase II (KMG-II): from individual species to whole genera.</title>
        <authorList>
            <person name="Goeker M."/>
        </authorList>
    </citation>
    <scope>NUCLEOTIDE SEQUENCE [LARGE SCALE GENOMIC DNA]</scope>
    <source>
        <strain evidence="4 5">DSM 24425</strain>
    </source>
</reference>
<dbReference type="GO" id="GO:0005737">
    <property type="term" value="C:cytoplasm"/>
    <property type="evidence" value="ECO:0007669"/>
    <property type="project" value="TreeGrafter"/>
</dbReference>
<dbReference type="PANTHER" id="PTHR46333">
    <property type="entry name" value="CYTOKINESIS PROTEIN 3"/>
    <property type="match status" value="1"/>
</dbReference>
<dbReference type="InterPro" id="IPR002931">
    <property type="entry name" value="Transglutaminase-like"/>
</dbReference>
<feature type="domain" description="DUF3858" evidence="3">
    <location>
        <begin position="539"/>
        <end position="618"/>
    </location>
</feature>
<name>A0A4R1GPS4_9BACT</name>
<dbReference type="InterPro" id="IPR024618">
    <property type="entry name" value="DUF3857"/>
</dbReference>
<dbReference type="EMBL" id="SMFV01000001">
    <property type="protein sequence ID" value="TCK06492.1"/>
    <property type="molecule type" value="Genomic_DNA"/>
</dbReference>
<dbReference type="RefSeq" id="WP_132525084.1">
    <property type="nucleotide sequence ID" value="NZ_SMFV01000001.1"/>
</dbReference>
<dbReference type="InterPro" id="IPR052557">
    <property type="entry name" value="CAP/Cytokinesis_protein"/>
</dbReference>
<evidence type="ECO:0000313" key="4">
    <source>
        <dbReference type="EMBL" id="TCK06492.1"/>
    </source>
</evidence>
<evidence type="ECO:0000259" key="2">
    <source>
        <dbReference type="Pfam" id="PF12969"/>
    </source>
</evidence>
<dbReference type="Pfam" id="PF01841">
    <property type="entry name" value="Transglut_core"/>
    <property type="match status" value="1"/>
</dbReference>
<dbReference type="PANTHER" id="PTHR46333:SF2">
    <property type="entry name" value="CYTOKINESIS PROTEIN 3"/>
    <property type="match status" value="1"/>
</dbReference>
<evidence type="ECO:0000313" key="5">
    <source>
        <dbReference type="Proteomes" id="UP000295777"/>
    </source>
</evidence>
<dbReference type="Proteomes" id="UP000295777">
    <property type="component" value="Unassembled WGS sequence"/>
</dbReference>
<dbReference type="Pfam" id="PF12970">
    <property type="entry name" value="DUF3858"/>
    <property type="match status" value="1"/>
</dbReference>
<gene>
    <name evidence="4" type="ORF">CLV27_0293</name>
</gene>
<feature type="domain" description="Transglutaminase-like" evidence="1">
    <location>
        <begin position="256"/>
        <end position="328"/>
    </location>
</feature>
<sequence length="627" mass="71839">MGRLLTAILFIVLLPLSVLAKDFGALILYDHSEVKFFPDGRKVWKEERAVKILDKRGIKDFGEIVIPFSTEHQKLKILYAYTVLPDGTVVKPDKKAFNIVYPPFVSEAPIYSDLKYQTISMPAVTKGAVIKYAFVLETFKPYMENEFWTTNFFQDEYPVKEATFKAYIPKNKYYKFKTYNMTDEEANPQVSEEGDYVVLSWKLEDVPPIEKEPNAPPLGELAKKVVITSLKSWDQVAKWYSELAREALKPDETVRKTVEEIVKGKKTQEEKIRAIYNFVAKNIRYVGMEFGINGYKPHKASEVLKNRYGDCKDHATLLIAMLKVIGVKGYPVLIPTLSRSNMDPEVPLPTAFNHEIAAIKVNGQFLYMDTTSDYVPYKHLPASDQGRNVLVVDTEKEKGTVDRTPVAPPLENLEGFKGSFSLSPLGELHGHFTFIYKGVYSVFERARLINSTPSSVKRHVEGLASQVSPGFDVEEFKLSDYKDLNVPDVTIEIEGKDRNYGTLTSHFLLAKFPAPDYSRIVSLVAAKKRKYPYVVGYKMSKVSEVELKIPKKYKLYLKPENFFFQNRVGSFSIEWKVEDSKVRMRSRMVLTKNVISPEEYQDLRDLFNTAVKTIRNQIIVLKKEQEE</sequence>
<organism evidence="4 5">
    <name type="scientific">Phorcysia thermohydrogeniphila</name>
    <dbReference type="NCBI Taxonomy" id="936138"/>
    <lineage>
        <taxon>Bacteria</taxon>
        <taxon>Pseudomonadati</taxon>
        <taxon>Aquificota</taxon>
        <taxon>Aquificia</taxon>
        <taxon>Desulfurobacteriales</taxon>
        <taxon>Desulfurobacteriaceae</taxon>
        <taxon>Phorcysia</taxon>
    </lineage>
</organism>
<accession>A0A4R1GPS4</accession>
<comment type="caution">
    <text evidence="4">The sequence shown here is derived from an EMBL/GenBank/DDBJ whole genome shotgun (WGS) entry which is preliminary data.</text>
</comment>
<dbReference type="AlphaFoldDB" id="A0A4R1GPS4"/>
<dbReference type="OrthoDB" id="9804872at2"/>
<protein>
    <submittedName>
        <fullName evidence="4">Uncharacterized protein DUF3858</fullName>
    </submittedName>
</protein>
<dbReference type="SUPFAM" id="SSF54001">
    <property type="entry name" value="Cysteine proteinases"/>
    <property type="match status" value="1"/>
</dbReference>
<dbReference type="InterPro" id="IPR024544">
    <property type="entry name" value="DUF3858"/>
</dbReference>
<evidence type="ECO:0000259" key="3">
    <source>
        <dbReference type="Pfam" id="PF12970"/>
    </source>
</evidence>
<evidence type="ECO:0000259" key="1">
    <source>
        <dbReference type="Pfam" id="PF01841"/>
    </source>
</evidence>
<dbReference type="Gene3D" id="2.60.120.1130">
    <property type="match status" value="1"/>
</dbReference>
<dbReference type="Gene3D" id="3.10.620.30">
    <property type="match status" value="1"/>
</dbReference>
<feature type="domain" description="DUF3857" evidence="2">
    <location>
        <begin position="38"/>
        <end position="209"/>
    </location>
</feature>